<dbReference type="Proteomes" id="UP000887580">
    <property type="component" value="Unplaced"/>
</dbReference>
<evidence type="ECO:0000313" key="2">
    <source>
        <dbReference type="WBParaSite" id="PS1159_v2.g1390.t1"/>
    </source>
</evidence>
<evidence type="ECO:0000313" key="1">
    <source>
        <dbReference type="Proteomes" id="UP000887580"/>
    </source>
</evidence>
<sequence length="376" mass="37797">QTLTWSSILAQLVGSAVAQGVYNAQANIDLAAGNALNGVEVNGIVSGDNSGGGLVNAQVNGNGIVDKNHHTLTGNMYGSTNGTGNSTLVGASNLQSNNSGINQTISAFGDSKIQSDGQSGATLLSNTNLDNQGAINGQIGMNATANSAFKNMTVNNGVQVNKGNEGTLAIGNGAITGTGNQKTNATITSDTKYNGNGDATILVNADGSSASNGNKTSALDLSANGDLWNTNGLAQNGKSNADGVVSGENTNITGNAFINSNSANSNGNAHIDAQGGGKGPSSALTSGNLELTDANNKRRNATVQGSVQANGDQTAVRSISVISDYAGMQSLSNYQNATSKSAGSSSASASNAGILKRRKRTAKSFEVLSSKFIERK</sequence>
<name>A0AC35F4N8_9BILA</name>
<dbReference type="WBParaSite" id="PS1159_v2.g1390.t1">
    <property type="protein sequence ID" value="PS1159_v2.g1390.t1"/>
    <property type="gene ID" value="PS1159_v2.g1390"/>
</dbReference>
<protein>
    <submittedName>
        <fullName evidence="2">Adhesin</fullName>
    </submittedName>
</protein>
<proteinExistence type="predicted"/>
<reference evidence="2" key="1">
    <citation type="submission" date="2022-11" db="UniProtKB">
        <authorList>
            <consortium name="WormBaseParasite"/>
        </authorList>
    </citation>
    <scope>IDENTIFICATION</scope>
</reference>
<accession>A0AC35F4N8</accession>
<organism evidence="1 2">
    <name type="scientific">Panagrolaimus sp. PS1159</name>
    <dbReference type="NCBI Taxonomy" id="55785"/>
    <lineage>
        <taxon>Eukaryota</taxon>
        <taxon>Metazoa</taxon>
        <taxon>Ecdysozoa</taxon>
        <taxon>Nematoda</taxon>
        <taxon>Chromadorea</taxon>
        <taxon>Rhabditida</taxon>
        <taxon>Tylenchina</taxon>
        <taxon>Panagrolaimomorpha</taxon>
        <taxon>Panagrolaimoidea</taxon>
        <taxon>Panagrolaimidae</taxon>
        <taxon>Panagrolaimus</taxon>
    </lineage>
</organism>